<reference evidence="2" key="1">
    <citation type="submission" date="2021-08" db="EMBL/GenBank/DDBJ databases">
        <title>Hoeflea bacterium WL0058 sp. nov., isolated from the sediment.</title>
        <authorList>
            <person name="Wang L."/>
            <person name="Zhang D."/>
        </authorList>
    </citation>
    <scope>NUCLEOTIDE SEQUENCE</scope>
    <source>
        <strain evidence="2">WL0058</strain>
    </source>
</reference>
<dbReference type="RefSeq" id="WP_220226984.1">
    <property type="nucleotide sequence ID" value="NZ_JAICBX010000001.1"/>
</dbReference>
<protein>
    <submittedName>
        <fullName evidence="2">Alpha/beta hydrolase</fullName>
    </submittedName>
</protein>
<keyword evidence="1" id="KW-0732">Signal</keyword>
<evidence type="ECO:0000313" key="3">
    <source>
        <dbReference type="Proteomes" id="UP001196509"/>
    </source>
</evidence>
<dbReference type="GO" id="GO:0016787">
    <property type="term" value="F:hydrolase activity"/>
    <property type="evidence" value="ECO:0007669"/>
    <property type="project" value="UniProtKB-KW"/>
</dbReference>
<dbReference type="InterPro" id="IPR010297">
    <property type="entry name" value="DUF900_hydrolase"/>
</dbReference>
<dbReference type="PANTHER" id="PTHR36513:SF1">
    <property type="entry name" value="TRANSMEMBRANE PROTEIN"/>
    <property type="match status" value="1"/>
</dbReference>
<feature type="chain" id="PRO_5042063868" evidence="1">
    <location>
        <begin position="22"/>
        <end position="379"/>
    </location>
</feature>
<dbReference type="InterPro" id="IPR029058">
    <property type="entry name" value="AB_hydrolase_fold"/>
</dbReference>
<dbReference type="InterPro" id="IPR014586">
    <property type="entry name" value="UCP033909"/>
</dbReference>
<dbReference type="PIRSF" id="PIRSF033909">
    <property type="entry name" value="UCP033909"/>
    <property type="match status" value="1"/>
</dbReference>
<sequence length="379" mass="40892">MNLLNLLLPALVLGMFLSGCAGPPDNIIGLAAPAEAINAYGVKKQDVYVMTTRAASDDPSVMYSGERSEGLGLARVTVTIPPDHQTGVIERSEKGPPDPRTNFTIVDPIIFGDAEQFQASVGAELAERSKPDQRILLFVHGYNTTMTAAILRTAQLANDMNFKGVPVVFSWASRGKTLNYVYDMNSALSARDRLIEGATLLAEAGPAEFDIMAHSMGNLLTVEAIRQAHLQGQYDASGRVKNIILASPDIDMDLFTTQLDDLPADRRQFWVMISENDRALSVSQRIAGGINRVGNADSQRLAELGVAVVDLSQIDDKSSLHHAKFADAPEVVQLIGRRLESQGSIANDADDDLTFKRLATDLASAPIILLGQGPLLLNQ</sequence>
<evidence type="ECO:0000313" key="2">
    <source>
        <dbReference type="EMBL" id="MBW8636286.1"/>
    </source>
</evidence>
<dbReference type="Pfam" id="PF05990">
    <property type="entry name" value="DUF900"/>
    <property type="match status" value="1"/>
</dbReference>
<dbReference type="AlphaFoldDB" id="A0AAE2ZJN7"/>
<dbReference type="Gene3D" id="3.40.50.1820">
    <property type="entry name" value="alpha/beta hydrolase"/>
    <property type="match status" value="1"/>
</dbReference>
<name>A0AAE2ZJN7_9HYPH</name>
<dbReference type="EMBL" id="JAICBX010000001">
    <property type="protein sequence ID" value="MBW8636286.1"/>
    <property type="molecule type" value="Genomic_DNA"/>
</dbReference>
<accession>A0AAE2ZJN7</accession>
<dbReference type="Proteomes" id="UP001196509">
    <property type="component" value="Unassembled WGS sequence"/>
</dbReference>
<comment type="caution">
    <text evidence="2">The sequence shown here is derived from an EMBL/GenBank/DDBJ whole genome shotgun (WGS) entry which is preliminary data.</text>
</comment>
<keyword evidence="2" id="KW-0378">Hydrolase</keyword>
<dbReference type="SUPFAM" id="SSF53474">
    <property type="entry name" value="alpha/beta-Hydrolases"/>
    <property type="match status" value="1"/>
</dbReference>
<organism evidence="2 3">
    <name type="scientific">Flavimaribacter sediminis</name>
    <dbReference type="NCBI Taxonomy" id="2865987"/>
    <lineage>
        <taxon>Bacteria</taxon>
        <taxon>Pseudomonadati</taxon>
        <taxon>Pseudomonadota</taxon>
        <taxon>Alphaproteobacteria</taxon>
        <taxon>Hyphomicrobiales</taxon>
        <taxon>Rhizobiaceae</taxon>
        <taxon>Flavimaribacter</taxon>
    </lineage>
</organism>
<evidence type="ECO:0000256" key="1">
    <source>
        <dbReference type="SAM" id="SignalP"/>
    </source>
</evidence>
<feature type="signal peptide" evidence="1">
    <location>
        <begin position="1"/>
        <end position="21"/>
    </location>
</feature>
<keyword evidence="3" id="KW-1185">Reference proteome</keyword>
<proteinExistence type="predicted"/>
<dbReference type="PANTHER" id="PTHR36513">
    <property type="entry name" value="ABC TRANSMEMBRANE TYPE-1 DOMAIN-CONTAINING PROTEIN"/>
    <property type="match status" value="1"/>
</dbReference>
<gene>
    <name evidence="2" type="ORF">K1W69_03720</name>
</gene>